<evidence type="ECO:0000313" key="2">
    <source>
        <dbReference type="Proteomes" id="UP000500767"/>
    </source>
</evidence>
<organism evidence="1 2">
    <name type="scientific">Lichenicola cladoniae</name>
    <dbReference type="NCBI Taxonomy" id="1484109"/>
    <lineage>
        <taxon>Bacteria</taxon>
        <taxon>Pseudomonadati</taxon>
        <taxon>Pseudomonadota</taxon>
        <taxon>Alphaproteobacteria</taxon>
        <taxon>Acetobacterales</taxon>
        <taxon>Acetobacteraceae</taxon>
        <taxon>Lichenicola</taxon>
    </lineage>
</organism>
<reference evidence="1 2" key="1">
    <citation type="journal article" date="2014" name="World J. Microbiol. Biotechnol.">
        <title>Biodiversity and physiological characteristics of Antarctic and Arctic lichens-associated bacteria.</title>
        <authorList>
            <person name="Lee Y.M."/>
            <person name="Kim E.H."/>
            <person name="Lee H.K."/>
            <person name="Hong S.G."/>
        </authorList>
    </citation>
    <scope>NUCLEOTIDE SEQUENCE [LARGE SCALE GENOMIC DNA]</scope>
    <source>
        <strain evidence="1 2">PAMC 26569</strain>
    </source>
</reference>
<dbReference type="AlphaFoldDB" id="A0A6M8HNE4"/>
<dbReference type="Proteomes" id="UP000500767">
    <property type="component" value="Chromosome"/>
</dbReference>
<evidence type="ECO:0008006" key="3">
    <source>
        <dbReference type="Google" id="ProtNLM"/>
    </source>
</evidence>
<accession>A0A6M8HNE4</accession>
<dbReference type="KEGG" id="lck:HN018_06920"/>
<sequence length="189" mass="19878">MTVAADNGFASAVQAMMETLRTACADPADAVRLLSSLAGYDPGGVPSTVPVGGAIFTITVCMGRFFRRAALSSLARACATYQPSSYDDALAVRLAVAPLYDAEILVAGDAEEDASYQALRSLRAAVLDDLMTRGSDLARLTTITTNLPQPSLALAYRLYRDASRSDDLIARANPVHPGFMPTSLVALSS</sequence>
<dbReference type="EMBL" id="CP053708">
    <property type="protein sequence ID" value="QKE89807.1"/>
    <property type="molecule type" value="Genomic_DNA"/>
</dbReference>
<proteinExistence type="predicted"/>
<keyword evidence="2" id="KW-1185">Reference proteome</keyword>
<evidence type="ECO:0000313" key="1">
    <source>
        <dbReference type="EMBL" id="QKE89807.1"/>
    </source>
</evidence>
<dbReference type="RefSeq" id="WP_171834794.1">
    <property type="nucleotide sequence ID" value="NZ_CP053708.1"/>
</dbReference>
<name>A0A6M8HNE4_9PROT</name>
<protein>
    <recommendedName>
        <fullName evidence="3">Mu-like prophage DNA circulation protein</fullName>
    </recommendedName>
</protein>
<gene>
    <name evidence="1" type="ORF">HN018_06920</name>
</gene>